<dbReference type="CDD" id="cd12148">
    <property type="entry name" value="fungal_TF_MHR"/>
    <property type="match status" value="1"/>
</dbReference>
<keyword evidence="11" id="KW-1185">Reference proteome</keyword>
<keyword evidence="3" id="KW-0862">Zinc</keyword>
<evidence type="ECO:0000256" key="4">
    <source>
        <dbReference type="ARBA" id="ARBA00023015"/>
    </source>
</evidence>
<dbReference type="Gene3D" id="4.10.240.10">
    <property type="entry name" value="Zn(2)-C6 fungal-type DNA-binding domain"/>
    <property type="match status" value="1"/>
</dbReference>
<dbReference type="Pfam" id="PF04082">
    <property type="entry name" value="Fungal_trans"/>
    <property type="match status" value="1"/>
</dbReference>
<evidence type="ECO:0000256" key="3">
    <source>
        <dbReference type="ARBA" id="ARBA00022833"/>
    </source>
</evidence>
<name>A0ABR4K7S0_9EURO</name>
<dbReference type="InterPro" id="IPR007219">
    <property type="entry name" value="XnlR_reg_dom"/>
</dbReference>
<evidence type="ECO:0000256" key="7">
    <source>
        <dbReference type="ARBA" id="ARBA00023242"/>
    </source>
</evidence>
<organism evidence="10 11">
    <name type="scientific">Aspergillus pseudodeflectus</name>
    <dbReference type="NCBI Taxonomy" id="176178"/>
    <lineage>
        <taxon>Eukaryota</taxon>
        <taxon>Fungi</taxon>
        <taxon>Dikarya</taxon>
        <taxon>Ascomycota</taxon>
        <taxon>Pezizomycotina</taxon>
        <taxon>Eurotiomycetes</taxon>
        <taxon>Eurotiomycetidae</taxon>
        <taxon>Eurotiales</taxon>
        <taxon>Aspergillaceae</taxon>
        <taxon>Aspergillus</taxon>
        <taxon>Aspergillus subgen. Nidulantes</taxon>
    </lineage>
</organism>
<dbReference type="Proteomes" id="UP001610444">
    <property type="component" value="Unassembled WGS sequence"/>
</dbReference>
<dbReference type="EMBL" id="JBFXLR010000026">
    <property type="protein sequence ID" value="KAL2848347.1"/>
    <property type="molecule type" value="Genomic_DNA"/>
</dbReference>
<dbReference type="PANTHER" id="PTHR31668">
    <property type="entry name" value="GLUCOSE TRANSPORT TRANSCRIPTION REGULATOR RGT1-RELATED-RELATED"/>
    <property type="match status" value="1"/>
</dbReference>
<dbReference type="SMART" id="SM00066">
    <property type="entry name" value="GAL4"/>
    <property type="match status" value="1"/>
</dbReference>
<evidence type="ECO:0000256" key="5">
    <source>
        <dbReference type="ARBA" id="ARBA00023125"/>
    </source>
</evidence>
<keyword evidence="7" id="KW-0539">Nucleus</keyword>
<keyword evidence="4" id="KW-0805">Transcription regulation</keyword>
<accession>A0ABR4K7S0</accession>
<keyword evidence="2" id="KW-0479">Metal-binding</keyword>
<dbReference type="GeneID" id="98161075"/>
<dbReference type="RefSeq" id="XP_070898255.1">
    <property type="nucleotide sequence ID" value="XM_071045911.1"/>
</dbReference>
<dbReference type="InterPro" id="IPR050797">
    <property type="entry name" value="Carb_Metab_Trans_Reg"/>
</dbReference>
<comment type="subcellular location">
    <subcellularLocation>
        <location evidence="1">Nucleus</location>
    </subcellularLocation>
</comment>
<keyword evidence="6" id="KW-0804">Transcription</keyword>
<comment type="caution">
    <text evidence="10">The sequence shown here is derived from an EMBL/GenBank/DDBJ whole genome shotgun (WGS) entry which is preliminary data.</text>
</comment>
<evidence type="ECO:0000256" key="2">
    <source>
        <dbReference type="ARBA" id="ARBA00022723"/>
    </source>
</evidence>
<dbReference type="InterPro" id="IPR001138">
    <property type="entry name" value="Zn2Cys6_DnaBD"/>
</dbReference>
<dbReference type="InterPro" id="IPR036864">
    <property type="entry name" value="Zn2-C6_fun-type_DNA-bd_sf"/>
</dbReference>
<evidence type="ECO:0000256" key="1">
    <source>
        <dbReference type="ARBA" id="ARBA00004123"/>
    </source>
</evidence>
<feature type="domain" description="Zn(2)-C6 fungal-type" evidence="9">
    <location>
        <begin position="6"/>
        <end position="35"/>
    </location>
</feature>
<dbReference type="PROSITE" id="PS00463">
    <property type="entry name" value="ZN2_CY6_FUNGAL_1"/>
    <property type="match status" value="1"/>
</dbReference>
<dbReference type="CDD" id="cd00067">
    <property type="entry name" value="GAL4"/>
    <property type="match status" value="1"/>
</dbReference>
<sequence>MPKPPPCDACALRRVKCDTCNPCTWCLKHDQPCTYLRIRKRRGPKGPRPSTIVRVAEQRTLSPRTDEASIASMPVSSTVYTPATPSSVSGYTSRIPLSQYFTYLDMYQSKLYAIWPVVAAENLKARLCDETHIEPDVHALAAALSAATILQLRLLDAEADSSSAAATSEAFVRECLRHRNTLTSSNTISTNLLLISLFLHMYYANTGQIHAATFALRDAITYVHLLRLDDEDTLDSLPVEEREVGIRIFWVLFVTERTFCSTHGIPILLQKISYLPDPTQEMNNGICSITGFCCLVRLFTLAESLLPSKTKAIERPQEKGELQLLYQDITSNSVTVGQGHEQGQGCTSLSMVTLQEVDIQTTRAWLQSLLWQRALSNFLLDSHAREAQFTPEFPLTLAKGLLGFLSRIPLESIRPHAYAMEVKLTQVAHTLLDIIMIVPSIRRARSSQSSPVDVVLALEKLLRSLFRRESETVACMRRRLSEVDFGPVSLVGVELGRGLLRDTDGSVDEGACEGEDEDQGQEEAGHGVAWWDSHSLGLELGLELEGTPLEQGIIEAWISHQVSVSTVHAMRDPSQNQSEFPREFSRDHVEAGGVHGSCSYPKLDAPPTQLPTSEIIQTHVGPSGMGRPSLFGAETAFHAVPPIREFFGIITAEEAG</sequence>
<dbReference type="PANTHER" id="PTHR31668:SF18">
    <property type="entry name" value="MALTOSE FERMENTATION REGULATORY PROTEIN MAL13-RELATED"/>
    <property type="match status" value="1"/>
</dbReference>
<evidence type="ECO:0000256" key="6">
    <source>
        <dbReference type="ARBA" id="ARBA00023163"/>
    </source>
</evidence>
<evidence type="ECO:0000259" key="9">
    <source>
        <dbReference type="PROSITE" id="PS50048"/>
    </source>
</evidence>
<feature type="region of interest" description="Disordered" evidence="8">
    <location>
        <begin position="504"/>
        <end position="525"/>
    </location>
</feature>
<gene>
    <name evidence="10" type="ORF">BJX68DRAFT_267788</name>
</gene>
<keyword evidence="5" id="KW-0238">DNA-binding</keyword>
<feature type="compositionally biased region" description="Acidic residues" evidence="8">
    <location>
        <begin position="505"/>
        <end position="521"/>
    </location>
</feature>
<dbReference type="Pfam" id="PF00172">
    <property type="entry name" value="Zn_clus"/>
    <property type="match status" value="1"/>
</dbReference>
<evidence type="ECO:0000313" key="10">
    <source>
        <dbReference type="EMBL" id="KAL2848347.1"/>
    </source>
</evidence>
<evidence type="ECO:0000256" key="8">
    <source>
        <dbReference type="SAM" id="MobiDB-lite"/>
    </source>
</evidence>
<proteinExistence type="predicted"/>
<dbReference type="SUPFAM" id="SSF57701">
    <property type="entry name" value="Zn2/Cys6 DNA-binding domain"/>
    <property type="match status" value="1"/>
</dbReference>
<dbReference type="PROSITE" id="PS50048">
    <property type="entry name" value="ZN2_CY6_FUNGAL_2"/>
    <property type="match status" value="1"/>
</dbReference>
<protein>
    <recommendedName>
        <fullName evidence="9">Zn(2)-C6 fungal-type domain-containing protein</fullName>
    </recommendedName>
</protein>
<reference evidence="10 11" key="1">
    <citation type="submission" date="2024-07" db="EMBL/GenBank/DDBJ databases">
        <title>Section-level genome sequencing and comparative genomics of Aspergillus sections Usti and Cavernicolus.</title>
        <authorList>
            <consortium name="Lawrence Berkeley National Laboratory"/>
            <person name="Nybo J.L."/>
            <person name="Vesth T.C."/>
            <person name="Theobald S."/>
            <person name="Frisvad J.C."/>
            <person name="Larsen T.O."/>
            <person name="Kjaerboelling I."/>
            <person name="Rothschild-Mancinelli K."/>
            <person name="Lyhne E.K."/>
            <person name="Kogle M.E."/>
            <person name="Barry K."/>
            <person name="Clum A."/>
            <person name="Na H."/>
            <person name="Ledsgaard L."/>
            <person name="Lin J."/>
            <person name="Lipzen A."/>
            <person name="Kuo A."/>
            <person name="Riley R."/>
            <person name="Mondo S."/>
            <person name="LaButti K."/>
            <person name="Haridas S."/>
            <person name="Pangalinan J."/>
            <person name="Salamov A.A."/>
            <person name="Simmons B.A."/>
            <person name="Magnuson J.K."/>
            <person name="Chen J."/>
            <person name="Drula E."/>
            <person name="Henrissat B."/>
            <person name="Wiebenga A."/>
            <person name="Lubbers R.J."/>
            <person name="Gomes A.C."/>
            <person name="Macurrencykelacurrency M.R."/>
            <person name="Stajich J."/>
            <person name="Grigoriev I.V."/>
            <person name="Mortensen U.H."/>
            <person name="De vries R.P."/>
            <person name="Baker S.E."/>
            <person name="Andersen M.R."/>
        </authorList>
    </citation>
    <scope>NUCLEOTIDE SEQUENCE [LARGE SCALE GENOMIC DNA]</scope>
    <source>
        <strain evidence="10 11">CBS 756.74</strain>
    </source>
</reference>
<evidence type="ECO:0000313" key="11">
    <source>
        <dbReference type="Proteomes" id="UP001610444"/>
    </source>
</evidence>